<name>A0A9Q0S2A4_9DIPT</name>
<proteinExistence type="predicted"/>
<accession>A0A9Q0S2A4</accession>
<reference evidence="2" key="1">
    <citation type="submission" date="2022-07" db="EMBL/GenBank/DDBJ databases">
        <authorList>
            <person name="Trinca V."/>
            <person name="Uliana J.V.C."/>
            <person name="Torres T.T."/>
            <person name="Ward R.J."/>
            <person name="Monesi N."/>
        </authorList>
    </citation>
    <scope>NUCLEOTIDE SEQUENCE</scope>
    <source>
        <strain evidence="2">HSMRA1968</strain>
        <tissue evidence="2">Whole embryos</tissue>
    </source>
</reference>
<organism evidence="2 3">
    <name type="scientific">Pseudolycoriella hygida</name>
    <dbReference type="NCBI Taxonomy" id="35572"/>
    <lineage>
        <taxon>Eukaryota</taxon>
        <taxon>Metazoa</taxon>
        <taxon>Ecdysozoa</taxon>
        <taxon>Arthropoda</taxon>
        <taxon>Hexapoda</taxon>
        <taxon>Insecta</taxon>
        <taxon>Pterygota</taxon>
        <taxon>Neoptera</taxon>
        <taxon>Endopterygota</taxon>
        <taxon>Diptera</taxon>
        <taxon>Nematocera</taxon>
        <taxon>Sciaroidea</taxon>
        <taxon>Sciaridae</taxon>
        <taxon>Pseudolycoriella</taxon>
    </lineage>
</organism>
<keyword evidence="3" id="KW-1185">Reference proteome</keyword>
<evidence type="ECO:0000256" key="1">
    <source>
        <dbReference type="SAM" id="MobiDB-lite"/>
    </source>
</evidence>
<dbReference type="Proteomes" id="UP001151699">
    <property type="component" value="Chromosome B"/>
</dbReference>
<comment type="caution">
    <text evidence="2">The sequence shown here is derived from an EMBL/GenBank/DDBJ whole genome shotgun (WGS) entry which is preliminary data.</text>
</comment>
<dbReference type="AlphaFoldDB" id="A0A9Q0S2A4"/>
<dbReference type="EMBL" id="WJQU01000002">
    <property type="protein sequence ID" value="KAJ6641368.1"/>
    <property type="molecule type" value="Genomic_DNA"/>
</dbReference>
<feature type="compositionally biased region" description="Polar residues" evidence="1">
    <location>
        <begin position="15"/>
        <end position="25"/>
    </location>
</feature>
<feature type="region of interest" description="Disordered" evidence="1">
    <location>
        <begin position="1"/>
        <end position="25"/>
    </location>
</feature>
<sequence length="38" mass="4402">MYYSVDKNQSGGGDNSSQTKNNVSREVQVLYEQNIDWF</sequence>
<evidence type="ECO:0000313" key="3">
    <source>
        <dbReference type="Proteomes" id="UP001151699"/>
    </source>
</evidence>
<evidence type="ECO:0000313" key="2">
    <source>
        <dbReference type="EMBL" id="KAJ6641368.1"/>
    </source>
</evidence>
<protein>
    <submittedName>
        <fullName evidence="2">Uncharacterized protein</fullName>
    </submittedName>
</protein>
<gene>
    <name evidence="2" type="ORF">Bhyg_06307</name>
</gene>